<protein>
    <submittedName>
        <fullName evidence="3">SIS domain-containing protein</fullName>
    </submittedName>
</protein>
<reference evidence="3 4" key="1">
    <citation type="submission" date="2019-03" db="EMBL/GenBank/DDBJ databases">
        <title>Genomic Encyclopedia of Type Strains, Phase III (KMG-III): the genomes of soil and plant-associated and newly described type strains.</title>
        <authorList>
            <person name="Whitman W."/>
        </authorList>
    </citation>
    <scope>NUCLEOTIDE SEQUENCE [LARGE SCALE GENOMIC DNA]</scope>
    <source>
        <strain evidence="3 4">VKM Ac-2527</strain>
    </source>
</reference>
<dbReference type="InterPro" id="IPR035472">
    <property type="entry name" value="RpiR-like_SIS"/>
</dbReference>
<dbReference type="Proteomes" id="UP000295388">
    <property type="component" value="Unassembled WGS sequence"/>
</dbReference>
<dbReference type="EMBL" id="SNWQ01000028">
    <property type="protein sequence ID" value="TDO34273.1"/>
    <property type="molecule type" value="Genomic_DNA"/>
</dbReference>
<dbReference type="SUPFAM" id="SSF53697">
    <property type="entry name" value="SIS domain"/>
    <property type="match status" value="1"/>
</dbReference>
<accession>A0A4R6JED2</accession>
<evidence type="ECO:0000256" key="1">
    <source>
        <dbReference type="SAM" id="MobiDB-lite"/>
    </source>
</evidence>
<dbReference type="OrthoDB" id="3290068at2"/>
<dbReference type="InterPro" id="IPR046348">
    <property type="entry name" value="SIS_dom_sf"/>
</dbReference>
<evidence type="ECO:0000313" key="4">
    <source>
        <dbReference type="Proteomes" id="UP000295388"/>
    </source>
</evidence>
<dbReference type="GO" id="GO:0003700">
    <property type="term" value="F:DNA-binding transcription factor activity"/>
    <property type="evidence" value="ECO:0007669"/>
    <property type="project" value="InterPro"/>
</dbReference>
<gene>
    <name evidence="3" type="ORF">EV643_12858</name>
</gene>
<evidence type="ECO:0000313" key="3">
    <source>
        <dbReference type="EMBL" id="TDO34273.1"/>
    </source>
</evidence>
<dbReference type="InterPro" id="IPR001347">
    <property type="entry name" value="SIS_dom"/>
</dbReference>
<feature type="compositionally biased region" description="Basic and acidic residues" evidence="1">
    <location>
        <begin position="16"/>
        <end position="25"/>
    </location>
</feature>
<dbReference type="Gene3D" id="3.40.50.10490">
    <property type="entry name" value="Glucose-6-phosphate isomerase like protein, domain 1"/>
    <property type="match status" value="1"/>
</dbReference>
<proteinExistence type="predicted"/>
<dbReference type="Pfam" id="PF01380">
    <property type="entry name" value="SIS"/>
    <property type="match status" value="1"/>
</dbReference>
<dbReference type="AlphaFoldDB" id="A0A4R6JED2"/>
<dbReference type="GO" id="GO:0097367">
    <property type="term" value="F:carbohydrate derivative binding"/>
    <property type="evidence" value="ECO:0007669"/>
    <property type="project" value="InterPro"/>
</dbReference>
<dbReference type="PROSITE" id="PS51464">
    <property type="entry name" value="SIS"/>
    <property type="match status" value="1"/>
</dbReference>
<organism evidence="3 4">
    <name type="scientific">Kribbella caucasensis</name>
    <dbReference type="NCBI Taxonomy" id="2512215"/>
    <lineage>
        <taxon>Bacteria</taxon>
        <taxon>Bacillati</taxon>
        <taxon>Actinomycetota</taxon>
        <taxon>Actinomycetes</taxon>
        <taxon>Propionibacteriales</taxon>
        <taxon>Kribbellaceae</taxon>
        <taxon>Kribbella</taxon>
    </lineage>
</organism>
<dbReference type="CDD" id="cd05013">
    <property type="entry name" value="SIS_RpiR"/>
    <property type="match status" value="1"/>
</dbReference>
<sequence>MSEPRSQRARVTTGAEDQRARNRDLASPHLRYDARLQRRSSSMLQQRVVEQERASIAEALDLILADDSIAQAAARIVAARRRFIVGSSKSFSYASLLAFDLSAALSHVTLIDGTVVRSIDVLSDVRSSDLMVAFSLRRYRRDTVEIARRFSEAGGELVAITDFDDAPLADIADQSIYVATGSASYVDSPTVVAAVLYVLATLTTASAKGARRRLGERDRLNTELGLYVVD</sequence>
<comment type="caution">
    <text evidence="3">The sequence shown here is derived from an EMBL/GenBank/DDBJ whole genome shotgun (WGS) entry which is preliminary data.</text>
</comment>
<dbReference type="InterPro" id="IPR047640">
    <property type="entry name" value="RpiR-like"/>
</dbReference>
<feature type="region of interest" description="Disordered" evidence="1">
    <location>
        <begin position="1"/>
        <end position="25"/>
    </location>
</feature>
<dbReference type="GO" id="GO:1901135">
    <property type="term" value="P:carbohydrate derivative metabolic process"/>
    <property type="evidence" value="ECO:0007669"/>
    <property type="project" value="InterPro"/>
</dbReference>
<dbReference type="RefSeq" id="WP_133804985.1">
    <property type="nucleotide sequence ID" value="NZ_SNWQ01000028.1"/>
</dbReference>
<name>A0A4R6JED2_9ACTN</name>
<dbReference type="PANTHER" id="PTHR30514">
    <property type="entry name" value="GLUCOKINASE"/>
    <property type="match status" value="1"/>
</dbReference>
<evidence type="ECO:0000259" key="2">
    <source>
        <dbReference type="PROSITE" id="PS51464"/>
    </source>
</evidence>
<feature type="domain" description="SIS" evidence="2">
    <location>
        <begin position="72"/>
        <end position="220"/>
    </location>
</feature>
<dbReference type="GO" id="GO:0003677">
    <property type="term" value="F:DNA binding"/>
    <property type="evidence" value="ECO:0007669"/>
    <property type="project" value="InterPro"/>
</dbReference>
<keyword evidence="4" id="KW-1185">Reference proteome</keyword>
<dbReference type="PANTHER" id="PTHR30514:SF18">
    <property type="entry name" value="RPIR-FAMILY TRANSCRIPTIONAL REGULATOR"/>
    <property type="match status" value="1"/>
</dbReference>